<dbReference type="EMBL" id="MHIF01000023">
    <property type="protein sequence ID" value="OGY48005.1"/>
    <property type="molecule type" value="Genomic_DNA"/>
</dbReference>
<evidence type="ECO:0008006" key="3">
    <source>
        <dbReference type="Google" id="ProtNLM"/>
    </source>
</evidence>
<dbReference type="NCBIfam" id="TIGR02436">
    <property type="entry name" value="four helix bundle protein"/>
    <property type="match status" value="1"/>
</dbReference>
<protein>
    <recommendedName>
        <fullName evidence="3">Four helix bundle protein</fullName>
    </recommendedName>
</protein>
<evidence type="ECO:0000313" key="1">
    <source>
        <dbReference type="EMBL" id="OGY48005.1"/>
    </source>
</evidence>
<comment type="caution">
    <text evidence="1">The sequence shown here is derived from an EMBL/GenBank/DDBJ whole genome shotgun (WGS) entry which is preliminary data.</text>
</comment>
<dbReference type="CDD" id="cd16377">
    <property type="entry name" value="23S_rRNA_IVP_like"/>
    <property type="match status" value="1"/>
</dbReference>
<sequence>MFVESYKNLIVWQKAVDLVIKIYKLTDDFPKPEIYGIVSQIRRSAISIPSNIAEGRRRATSKDFHHFLTIAIASGAELETQIIISKKLNFGKENKYL</sequence>
<accession>A0A1G1Y6M8</accession>
<reference evidence="1 2" key="1">
    <citation type="journal article" date="2016" name="Nat. Commun.">
        <title>Thousands of microbial genomes shed light on interconnected biogeochemical processes in an aquifer system.</title>
        <authorList>
            <person name="Anantharaman K."/>
            <person name="Brown C.T."/>
            <person name="Hug L.A."/>
            <person name="Sharon I."/>
            <person name="Castelle C.J."/>
            <person name="Probst A.J."/>
            <person name="Thomas B.C."/>
            <person name="Singh A."/>
            <person name="Wilkins M.J."/>
            <person name="Karaoz U."/>
            <person name="Brodie E.L."/>
            <person name="Williams K.H."/>
            <person name="Hubbard S.S."/>
            <person name="Banfield J.F."/>
        </authorList>
    </citation>
    <scope>NUCLEOTIDE SEQUENCE [LARGE SCALE GENOMIC DNA]</scope>
</reference>
<gene>
    <name evidence="1" type="ORF">A2663_00180</name>
</gene>
<dbReference type="PANTHER" id="PTHR38471:SF2">
    <property type="entry name" value="FOUR HELIX BUNDLE PROTEIN"/>
    <property type="match status" value="1"/>
</dbReference>
<dbReference type="AlphaFoldDB" id="A0A1G1Y6M8"/>
<organism evidence="1 2">
    <name type="scientific">Candidatus Buchananbacteria bacterium RIFCSPHIGHO2_01_FULL_46_12</name>
    <dbReference type="NCBI Taxonomy" id="1797536"/>
    <lineage>
        <taxon>Bacteria</taxon>
        <taxon>Candidatus Buchananiibacteriota</taxon>
    </lineage>
</organism>
<dbReference type="Pfam" id="PF05635">
    <property type="entry name" value="23S_rRNA_IVP"/>
    <property type="match status" value="1"/>
</dbReference>
<dbReference type="Proteomes" id="UP000178432">
    <property type="component" value="Unassembled WGS sequence"/>
</dbReference>
<dbReference type="Gene3D" id="1.20.1440.60">
    <property type="entry name" value="23S rRNA-intervening sequence"/>
    <property type="match status" value="1"/>
</dbReference>
<evidence type="ECO:0000313" key="2">
    <source>
        <dbReference type="Proteomes" id="UP000178432"/>
    </source>
</evidence>
<dbReference type="InterPro" id="IPR012657">
    <property type="entry name" value="23S_rRNA-intervening_sequence"/>
</dbReference>
<dbReference type="InterPro" id="IPR036583">
    <property type="entry name" value="23S_rRNA_IVS_sf"/>
</dbReference>
<dbReference type="SUPFAM" id="SSF158446">
    <property type="entry name" value="IVS-encoded protein-like"/>
    <property type="match status" value="1"/>
</dbReference>
<proteinExistence type="predicted"/>
<dbReference type="PANTHER" id="PTHR38471">
    <property type="entry name" value="FOUR HELIX BUNDLE PROTEIN"/>
    <property type="match status" value="1"/>
</dbReference>
<name>A0A1G1Y6M8_9BACT</name>